<evidence type="ECO:0000313" key="4">
    <source>
        <dbReference type="Proteomes" id="UP000034299"/>
    </source>
</evidence>
<keyword evidence="2" id="KW-0812">Transmembrane</keyword>
<name>A0A0G0YSF3_9BACT</name>
<reference evidence="3 4" key="1">
    <citation type="journal article" date="2015" name="Nature">
        <title>rRNA introns, odd ribosomes, and small enigmatic genomes across a large radiation of phyla.</title>
        <authorList>
            <person name="Brown C.T."/>
            <person name="Hug L.A."/>
            <person name="Thomas B.C."/>
            <person name="Sharon I."/>
            <person name="Castelle C.J."/>
            <person name="Singh A."/>
            <person name="Wilkins M.J."/>
            <person name="Williams K.H."/>
            <person name="Banfield J.F."/>
        </authorList>
    </citation>
    <scope>NUCLEOTIDE SEQUENCE [LARGE SCALE GENOMIC DNA]</scope>
</reference>
<protein>
    <submittedName>
        <fullName evidence="3">Uncharacterized protein</fullName>
    </submittedName>
</protein>
<dbReference type="InterPro" id="IPR043993">
    <property type="entry name" value="T4SS_pilin"/>
</dbReference>
<dbReference type="EMBL" id="LCBP01000030">
    <property type="protein sequence ID" value="KKS12586.1"/>
    <property type="molecule type" value="Genomic_DNA"/>
</dbReference>
<comment type="caution">
    <text evidence="3">The sequence shown here is derived from an EMBL/GenBank/DDBJ whole genome shotgun (WGS) entry which is preliminary data.</text>
</comment>
<evidence type="ECO:0000256" key="1">
    <source>
        <dbReference type="SAM" id="MobiDB-lite"/>
    </source>
</evidence>
<gene>
    <name evidence="3" type="ORF">UU69_C0030G0008</name>
</gene>
<dbReference type="Proteomes" id="UP000034299">
    <property type="component" value="Unassembled WGS sequence"/>
</dbReference>
<evidence type="ECO:0000313" key="3">
    <source>
        <dbReference type="EMBL" id="KKS12586.1"/>
    </source>
</evidence>
<sequence>MINQARATDCNTFCGGIDDLDLWNECIEKCQNEGGTVSEPEVDKSGSPKKSGNSSGNFTDINTKLKNLEPGFYGDVAPKSLEQMIGGYIKTGLALVGVIFLLLMVYGGYTWMIARGDETEAKKAKDTITMAAIGMAVVLVAYVITYFILSYALQSVGQ</sequence>
<accession>A0A0G0YSF3</accession>
<feature type="transmembrane region" description="Helical" evidence="2">
    <location>
        <begin position="129"/>
        <end position="153"/>
    </location>
</feature>
<keyword evidence="2" id="KW-1133">Transmembrane helix</keyword>
<feature type="compositionally biased region" description="Low complexity" evidence="1">
    <location>
        <begin position="48"/>
        <end position="57"/>
    </location>
</feature>
<proteinExistence type="predicted"/>
<evidence type="ECO:0000256" key="2">
    <source>
        <dbReference type="SAM" id="Phobius"/>
    </source>
</evidence>
<dbReference type="AlphaFoldDB" id="A0A0G0YSF3"/>
<feature type="transmembrane region" description="Helical" evidence="2">
    <location>
        <begin position="88"/>
        <end position="109"/>
    </location>
</feature>
<organism evidence="3 4">
    <name type="scientific">Candidatus Magasanikbacteria bacterium GW2011_GWA2_41_55</name>
    <dbReference type="NCBI Taxonomy" id="1619038"/>
    <lineage>
        <taxon>Bacteria</taxon>
        <taxon>Candidatus Magasanikiibacteriota</taxon>
    </lineage>
</organism>
<dbReference type="Pfam" id="PF18895">
    <property type="entry name" value="T4SS_pilin"/>
    <property type="match status" value="1"/>
</dbReference>
<feature type="region of interest" description="Disordered" evidence="1">
    <location>
        <begin position="34"/>
        <end position="58"/>
    </location>
</feature>
<keyword evidence="2" id="KW-0472">Membrane</keyword>